<evidence type="ECO:0000256" key="4">
    <source>
        <dbReference type="ARBA" id="ARBA00023136"/>
    </source>
</evidence>
<accession>A0A0A0LX01</accession>
<evidence type="ECO:0000256" key="2">
    <source>
        <dbReference type="ARBA" id="ARBA00022692"/>
    </source>
</evidence>
<dbReference type="Pfam" id="PF03168">
    <property type="entry name" value="LEA_2"/>
    <property type="match status" value="1"/>
</dbReference>
<keyword evidence="9" id="KW-1185">Reference proteome</keyword>
<reference evidence="8 9" key="4">
    <citation type="journal article" date="2011" name="BMC Genomics">
        <title>RNA-Seq improves annotation of protein-coding genes in the cucumber genome.</title>
        <authorList>
            <person name="Li Z."/>
            <person name="Zhang Z."/>
            <person name="Yan P."/>
            <person name="Huang S."/>
            <person name="Fei Z."/>
            <person name="Lin K."/>
        </authorList>
    </citation>
    <scope>NUCLEOTIDE SEQUENCE [LARGE SCALE GENOMIC DNA]</scope>
    <source>
        <strain evidence="9">cv. 9930</strain>
    </source>
</reference>
<sequence length="258" mass="28538">MADRVHPTADSPRPSTSSTLSDTTKPSSPPPGTYVIQLPKDQIYRLPPPENAHRFKLYTRQSHRRRNRCRSCLFCLLAILAILIILLGITLAVFYFVVRPKSPNYSIDAISISGLNNLTSSAISPVFNLSVRADNPNKKIGIYYLTGSSVRIYSSNEKLSEGVLPDFFQPSKNVSVLRAVVRGAGVNLSSGAKNEIIEWVKQRAVLLKVEIGVPIKVKIGSVKSWKIKVKVNCDVTVDELTAAAKIVKKNCDYSVKIW</sequence>
<reference evidence="8 9" key="3">
    <citation type="journal article" date="2010" name="BMC Genomics">
        <title>Transcriptome sequencing and comparative analysis of cucumber flowers with different sex types.</title>
        <authorList>
            <person name="Guo S."/>
            <person name="Zheng Y."/>
            <person name="Joung J.G."/>
            <person name="Liu S."/>
            <person name="Zhang Z."/>
            <person name="Crasta O.R."/>
            <person name="Sobral B.W."/>
            <person name="Xu Y."/>
            <person name="Huang S."/>
            <person name="Fei Z."/>
        </authorList>
    </citation>
    <scope>NUCLEOTIDE SEQUENCE [LARGE SCALE GENOMIC DNA]</scope>
    <source>
        <strain evidence="9">cv. 9930</strain>
    </source>
</reference>
<dbReference type="KEGG" id="csv:101216495"/>
<dbReference type="PANTHER" id="PTHR31234">
    <property type="entry name" value="LATE EMBRYOGENESIS ABUNDANT (LEA) HYDROXYPROLINE-RICH GLYCOPROTEIN FAMILY"/>
    <property type="match status" value="1"/>
</dbReference>
<evidence type="ECO:0000256" key="3">
    <source>
        <dbReference type="ARBA" id="ARBA00022989"/>
    </source>
</evidence>
<keyword evidence="2 6" id="KW-0812">Transmembrane</keyword>
<protein>
    <recommendedName>
        <fullName evidence="7">Late embryogenesis abundant protein LEA-2 subgroup domain-containing protein</fullName>
    </recommendedName>
</protein>
<gene>
    <name evidence="8" type="ORF">Csa_1G601000</name>
</gene>
<dbReference type="Proteomes" id="UP000029981">
    <property type="component" value="Chromosome 1"/>
</dbReference>
<evidence type="ECO:0000256" key="6">
    <source>
        <dbReference type="SAM" id="Phobius"/>
    </source>
</evidence>
<dbReference type="InterPro" id="IPR044839">
    <property type="entry name" value="NDR1-like"/>
</dbReference>
<evidence type="ECO:0000256" key="1">
    <source>
        <dbReference type="ARBA" id="ARBA00004167"/>
    </source>
</evidence>
<evidence type="ECO:0000313" key="9">
    <source>
        <dbReference type="Proteomes" id="UP000029981"/>
    </source>
</evidence>
<dbReference type="Gramene" id="KGN66410">
    <property type="protein sequence ID" value="KGN66410"/>
    <property type="gene ID" value="Csa_1G601000"/>
</dbReference>
<dbReference type="OrthoDB" id="1849707at2759"/>
<name>A0A0A0LX01_CUCSA</name>
<dbReference type="OMA" id="CRCCICS"/>
<feature type="region of interest" description="Disordered" evidence="5">
    <location>
        <begin position="1"/>
        <end position="32"/>
    </location>
</feature>
<proteinExistence type="predicted"/>
<feature type="compositionally biased region" description="Polar residues" evidence="5">
    <location>
        <begin position="13"/>
        <end position="26"/>
    </location>
</feature>
<feature type="domain" description="Late embryogenesis abundant protein LEA-2 subgroup" evidence="7">
    <location>
        <begin position="131"/>
        <end position="233"/>
    </location>
</feature>
<comment type="subcellular location">
    <subcellularLocation>
        <location evidence="1">Membrane</location>
        <topology evidence="1">Single-pass membrane protein</topology>
    </subcellularLocation>
</comment>
<keyword evidence="4 6" id="KW-0472">Membrane</keyword>
<evidence type="ECO:0000313" key="8">
    <source>
        <dbReference type="EMBL" id="KGN66410.1"/>
    </source>
</evidence>
<organism evidence="8 9">
    <name type="scientific">Cucumis sativus</name>
    <name type="common">Cucumber</name>
    <dbReference type="NCBI Taxonomy" id="3659"/>
    <lineage>
        <taxon>Eukaryota</taxon>
        <taxon>Viridiplantae</taxon>
        <taxon>Streptophyta</taxon>
        <taxon>Embryophyta</taxon>
        <taxon>Tracheophyta</taxon>
        <taxon>Spermatophyta</taxon>
        <taxon>Magnoliopsida</taxon>
        <taxon>eudicotyledons</taxon>
        <taxon>Gunneridae</taxon>
        <taxon>Pentapetalae</taxon>
        <taxon>rosids</taxon>
        <taxon>fabids</taxon>
        <taxon>Cucurbitales</taxon>
        <taxon>Cucurbitaceae</taxon>
        <taxon>Benincaseae</taxon>
        <taxon>Cucumis</taxon>
    </lineage>
</organism>
<dbReference type="InterPro" id="IPR004864">
    <property type="entry name" value="LEA_2"/>
</dbReference>
<reference evidence="8 9" key="1">
    <citation type="journal article" date="2009" name="Nat. Genet.">
        <title>The genome of the cucumber, Cucumis sativus L.</title>
        <authorList>
            <person name="Huang S."/>
            <person name="Li R."/>
            <person name="Zhang Z."/>
            <person name="Li L."/>
            <person name="Gu X."/>
            <person name="Fan W."/>
            <person name="Lucas W.J."/>
            <person name="Wang X."/>
            <person name="Xie B."/>
            <person name="Ni P."/>
            <person name="Ren Y."/>
            <person name="Zhu H."/>
            <person name="Li J."/>
            <person name="Lin K."/>
            <person name="Jin W."/>
            <person name="Fei Z."/>
            <person name="Li G."/>
            <person name="Staub J."/>
            <person name="Kilian A."/>
            <person name="van der Vossen E.A."/>
            <person name="Wu Y."/>
            <person name="Guo J."/>
            <person name="He J."/>
            <person name="Jia Z."/>
            <person name="Ren Y."/>
            <person name="Tian G."/>
            <person name="Lu Y."/>
            <person name="Ruan J."/>
            <person name="Qian W."/>
            <person name="Wang M."/>
            <person name="Huang Q."/>
            <person name="Li B."/>
            <person name="Xuan Z."/>
            <person name="Cao J."/>
            <person name="Asan"/>
            <person name="Wu Z."/>
            <person name="Zhang J."/>
            <person name="Cai Q."/>
            <person name="Bai Y."/>
            <person name="Zhao B."/>
            <person name="Han Y."/>
            <person name="Li Y."/>
            <person name="Li X."/>
            <person name="Wang S."/>
            <person name="Shi Q."/>
            <person name="Liu S."/>
            <person name="Cho W.K."/>
            <person name="Kim J.Y."/>
            <person name="Xu Y."/>
            <person name="Heller-Uszynska K."/>
            <person name="Miao H."/>
            <person name="Cheng Z."/>
            <person name="Zhang S."/>
            <person name="Wu J."/>
            <person name="Yang Y."/>
            <person name="Kang H."/>
            <person name="Li M."/>
            <person name="Liang H."/>
            <person name="Ren X."/>
            <person name="Shi Z."/>
            <person name="Wen M."/>
            <person name="Jian M."/>
            <person name="Yang H."/>
            <person name="Zhang G."/>
            <person name="Yang Z."/>
            <person name="Chen R."/>
            <person name="Liu S."/>
            <person name="Li J."/>
            <person name="Ma L."/>
            <person name="Liu H."/>
            <person name="Zhou Y."/>
            <person name="Zhao J."/>
            <person name="Fang X."/>
            <person name="Li G."/>
            <person name="Fang L."/>
            <person name="Li Y."/>
            <person name="Liu D."/>
            <person name="Zheng H."/>
            <person name="Zhang Y."/>
            <person name="Qin N."/>
            <person name="Li Z."/>
            <person name="Yang G."/>
            <person name="Yang S."/>
            <person name="Bolund L."/>
            <person name="Kristiansen K."/>
            <person name="Zheng H."/>
            <person name="Li S."/>
            <person name="Zhang X."/>
            <person name="Yang H."/>
            <person name="Wang J."/>
            <person name="Sun R."/>
            <person name="Zhang B."/>
            <person name="Jiang S."/>
            <person name="Wang J."/>
            <person name="Du Y."/>
            <person name="Li S."/>
        </authorList>
    </citation>
    <scope>NUCLEOTIDE SEQUENCE [LARGE SCALE GENOMIC DNA]</scope>
    <source>
        <strain evidence="9">cv. 9930</strain>
    </source>
</reference>
<evidence type="ECO:0000259" key="7">
    <source>
        <dbReference type="Pfam" id="PF03168"/>
    </source>
</evidence>
<dbReference type="GO" id="GO:0098542">
    <property type="term" value="P:defense response to other organism"/>
    <property type="evidence" value="ECO:0007669"/>
    <property type="project" value="InterPro"/>
</dbReference>
<dbReference type="STRING" id="3659.A0A0A0LX01"/>
<evidence type="ECO:0000256" key="5">
    <source>
        <dbReference type="SAM" id="MobiDB-lite"/>
    </source>
</evidence>
<dbReference type="eggNOG" id="ENOG502QUZX">
    <property type="taxonomic scope" value="Eukaryota"/>
</dbReference>
<feature type="transmembrane region" description="Helical" evidence="6">
    <location>
        <begin position="73"/>
        <end position="98"/>
    </location>
</feature>
<reference evidence="8 9" key="2">
    <citation type="journal article" date="2009" name="PLoS ONE">
        <title>An integrated genetic and cytogenetic map of the cucumber genome.</title>
        <authorList>
            <person name="Ren Y."/>
            <person name="Zhang Z."/>
            <person name="Liu J."/>
            <person name="Staub J.E."/>
            <person name="Han Y."/>
            <person name="Cheng Z."/>
            <person name="Li X."/>
            <person name="Lu J."/>
            <person name="Miao H."/>
            <person name="Kang H."/>
            <person name="Xie B."/>
            <person name="Gu X."/>
            <person name="Wang X."/>
            <person name="Du Y."/>
            <person name="Jin W."/>
            <person name="Huang S."/>
        </authorList>
    </citation>
    <scope>NUCLEOTIDE SEQUENCE [LARGE SCALE GENOMIC DNA]</scope>
    <source>
        <strain evidence="9">cv. 9930</strain>
    </source>
</reference>
<dbReference type="AlphaFoldDB" id="A0A0A0LX01"/>
<dbReference type="GO" id="GO:0016020">
    <property type="term" value="C:membrane"/>
    <property type="evidence" value="ECO:0007669"/>
    <property type="project" value="UniProtKB-SubCell"/>
</dbReference>
<dbReference type="PANTHER" id="PTHR31234:SF2">
    <property type="entry name" value="OS05G0199100 PROTEIN"/>
    <property type="match status" value="1"/>
</dbReference>
<dbReference type="EMBL" id="CM002922">
    <property type="protein sequence ID" value="KGN66410.1"/>
    <property type="molecule type" value="Genomic_DNA"/>
</dbReference>
<keyword evidence="3 6" id="KW-1133">Transmembrane helix</keyword>